<dbReference type="Gene3D" id="3.40.366.30">
    <property type="entry name" value="50S ribosomal protein L16 arginine hydroxylase, Chain A, Domain 2"/>
    <property type="match status" value="1"/>
</dbReference>
<keyword evidence="4" id="KW-0560">Oxidoreductase</keyword>
<evidence type="ECO:0000256" key="4">
    <source>
        <dbReference type="ARBA" id="ARBA00023002"/>
    </source>
</evidence>
<protein>
    <recommendedName>
        <fullName evidence="6">JmjC domain-containing protein</fullName>
    </recommendedName>
</protein>
<dbReference type="Pfam" id="PF20514">
    <property type="entry name" value="WHD_ROXA"/>
    <property type="match status" value="1"/>
</dbReference>
<evidence type="ECO:0000256" key="1">
    <source>
        <dbReference type="ARBA" id="ARBA00001954"/>
    </source>
</evidence>
<dbReference type="PROSITE" id="PS51184">
    <property type="entry name" value="JMJC"/>
    <property type="match status" value="1"/>
</dbReference>
<proteinExistence type="predicted"/>
<dbReference type="EMBL" id="UOFI01000136">
    <property type="protein sequence ID" value="VAW68709.1"/>
    <property type="molecule type" value="Genomic_DNA"/>
</dbReference>
<feature type="domain" description="JmjC" evidence="6">
    <location>
        <begin position="100"/>
        <end position="228"/>
    </location>
</feature>
<dbReference type="GO" id="GO:0046872">
    <property type="term" value="F:metal ion binding"/>
    <property type="evidence" value="ECO:0007669"/>
    <property type="project" value="UniProtKB-KW"/>
</dbReference>
<dbReference type="GO" id="GO:0016706">
    <property type="term" value="F:2-oxoglutarate-dependent dioxygenase activity"/>
    <property type="evidence" value="ECO:0007669"/>
    <property type="project" value="TreeGrafter"/>
</dbReference>
<dbReference type="PANTHER" id="PTHR13096">
    <property type="entry name" value="MINA53 MYC INDUCED NUCLEAR ANTIGEN"/>
    <property type="match status" value="1"/>
</dbReference>
<evidence type="ECO:0000256" key="3">
    <source>
        <dbReference type="ARBA" id="ARBA00022964"/>
    </source>
</evidence>
<comment type="cofactor">
    <cofactor evidence="1">
        <name>Fe(2+)</name>
        <dbReference type="ChEBI" id="CHEBI:29033"/>
    </cofactor>
</comment>
<keyword evidence="5" id="KW-0408">Iron</keyword>
<dbReference type="InterPro" id="IPR039994">
    <property type="entry name" value="NO66-like"/>
</dbReference>
<evidence type="ECO:0000259" key="6">
    <source>
        <dbReference type="PROSITE" id="PS51184"/>
    </source>
</evidence>
<organism evidence="7">
    <name type="scientific">hydrothermal vent metagenome</name>
    <dbReference type="NCBI Taxonomy" id="652676"/>
    <lineage>
        <taxon>unclassified sequences</taxon>
        <taxon>metagenomes</taxon>
        <taxon>ecological metagenomes</taxon>
    </lineage>
</organism>
<evidence type="ECO:0000256" key="2">
    <source>
        <dbReference type="ARBA" id="ARBA00022723"/>
    </source>
</evidence>
<dbReference type="SUPFAM" id="SSF51197">
    <property type="entry name" value="Clavaminate synthase-like"/>
    <property type="match status" value="1"/>
</dbReference>
<keyword evidence="3" id="KW-0223">Dioxygenase</keyword>
<keyword evidence="2" id="KW-0479">Metal-binding</keyword>
<evidence type="ECO:0000256" key="5">
    <source>
        <dbReference type="ARBA" id="ARBA00023004"/>
    </source>
</evidence>
<dbReference type="Pfam" id="PF08007">
    <property type="entry name" value="JmjC_2"/>
    <property type="match status" value="1"/>
</dbReference>
<name>A0A3B0Y3K0_9ZZZZ</name>
<dbReference type="InterPro" id="IPR046799">
    <property type="entry name" value="ROXA-like_wH"/>
</dbReference>
<dbReference type="Gene3D" id="2.60.120.650">
    <property type="entry name" value="Cupin"/>
    <property type="match status" value="1"/>
</dbReference>
<dbReference type="SMART" id="SM00558">
    <property type="entry name" value="JmjC"/>
    <property type="match status" value="1"/>
</dbReference>
<dbReference type="PANTHER" id="PTHR13096:SF8">
    <property type="entry name" value="RIBOSOMAL OXYGENASE 1"/>
    <property type="match status" value="1"/>
</dbReference>
<dbReference type="AlphaFoldDB" id="A0A3B0Y3K0"/>
<dbReference type="InterPro" id="IPR003347">
    <property type="entry name" value="JmjC_dom"/>
</dbReference>
<sequence length="383" mass="43666">MSSLPNPLGNLSPEDFLNEYWQKKTRVFRQAFPGFQCPINAEELAGLSCEEDVNARIIIEKDGDHPWQPVFGPMDDEVFANLPESHWTLVINDLEKLIPELAWMPDLFDFIPNWRFDDLMTSYAADQGSVGPHFDLYDVFIIQGKGRRRWQISTADVRSDNQVNGTPLRIQQTFKAEEEWILEPGDMIYIPPNVSHHGVSLGESISFSVGYRAVSHADLLNDFIAHITQNLPANFTYQDADLKTQVQSAEITEDAIKRIKNIFKEYLKPDHPQISRWFGRYMSDPKTELAQAAEKPLKSIDELTTELENGNTLSRHPASRFAYIKENAESMLFINGADYSVSANFAEALCKNRQLNKELITTASTEEQQLIVELYNAGNLYIE</sequence>
<evidence type="ECO:0000313" key="7">
    <source>
        <dbReference type="EMBL" id="VAW68709.1"/>
    </source>
</evidence>
<gene>
    <name evidence="7" type="ORF">MNBD_GAMMA09-1856</name>
</gene>
<accession>A0A3B0Y3K0</accession>
<reference evidence="7" key="1">
    <citation type="submission" date="2018-06" db="EMBL/GenBank/DDBJ databases">
        <authorList>
            <person name="Zhirakovskaya E."/>
        </authorList>
    </citation>
    <scope>NUCLEOTIDE SEQUENCE</scope>
</reference>